<dbReference type="EMBL" id="FOAF01000001">
    <property type="protein sequence ID" value="SEK76200.1"/>
    <property type="molecule type" value="Genomic_DNA"/>
</dbReference>
<evidence type="ECO:0000313" key="1">
    <source>
        <dbReference type="EMBL" id="SEK76200.1"/>
    </source>
</evidence>
<dbReference type="InterPro" id="IPR004027">
    <property type="entry name" value="SEC_C_motif"/>
</dbReference>
<accession>A0A1H7JQF8</accession>
<protein>
    <submittedName>
        <fullName evidence="1">SEC-C motif-containing protein</fullName>
    </submittedName>
</protein>
<dbReference type="Gene3D" id="3.10.450.50">
    <property type="match status" value="1"/>
</dbReference>
<name>A0A1H7JQF8_OLID1</name>
<dbReference type="AlphaFoldDB" id="A0A1H7JQF8"/>
<proteinExistence type="predicted"/>
<dbReference type="Proteomes" id="UP000199421">
    <property type="component" value="Unassembled WGS sequence"/>
</dbReference>
<dbReference type="Pfam" id="PF02810">
    <property type="entry name" value="SEC-C"/>
    <property type="match status" value="1"/>
</dbReference>
<reference evidence="2" key="1">
    <citation type="submission" date="2016-10" db="EMBL/GenBank/DDBJ databases">
        <authorList>
            <person name="Varghese N."/>
            <person name="Submissions S."/>
        </authorList>
    </citation>
    <scope>NUCLEOTIDE SEQUENCE [LARGE SCALE GENOMIC DNA]</scope>
    <source>
        <strain evidence="2">DSM 18733</strain>
    </source>
</reference>
<gene>
    <name evidence="1" type="ORF">SAMN05661044_01079</name>
</gene>
<organism evidence="1 2">
    <name type="scientific">Olivibacter domesticus</name>
    <name type="common">Pseudosphingobacterium domesticum</name>
    <dbReference type="NCBI Taxonomy" id="407022"/>
    <lineage>
        <taxon>Bacteria</taxon>
        <taxon>Pseudomonadati</taxon>
        <taxon>Bacteroidota</taxon>
        <taxon>Sphingobacteriia</taxon>
        <taxon>Sphingobacteriales</taxon>
        <taxon>Sphingobacteriaceae</taxon>
        <taxon>Olivibacter</taxon>
    </lineage>
</organism>
<keyword evidence="2" id="KW-1185">Reference proteome</keyword>
<sequence>MFERDFIIANERFPKLKYSWHAKSKMWVISGELDICDTVGVYWGTFQIIMLVPRSYPYCVPIVIEKSQIIPRDIDWHISPEGICCLDADHELIAMSQKGININDFITDKVYTYFANQIYKLQGKQYAGAEYAHHTAGVIQYYVERLNMPSAEATLQALKNILCKKGLGRNDKCPCGSGLKLKKCHKASIETIKTFGFSKVQKDIQDIEKYLLPLRKHKID</sequence>
<evidence type="ECO:0000313" key="2">
    <source>
        <dbReference type="Proteomes" id="UP000199421"/>
    </source>
</evidence>
<dbReference type="STRING" id="407022.SAMN05661044_01079"/>
<dbReference type="SUPFAM" id="SSF103642">
    <property type="entry name" value="Sec-C motif"/>
    <property type="match status" value="1"/>
</dbReference>